<dbReference type="EMBL" id="JAALAA010000004">
    <property type="protein sequence ID" value="NGN92337.1"/>
    <property type="molecule type" value="Genomic_DNA"/>
</dbReference>
<feature type="compositionally biased region" description="Basic and acidic residues" evidence="1">
    <location>
        <begin position="13"/>
        <end position="24"/>
    </location>
</feature>
<reference evidence="2 3" key="1">
    <citation type="submission" date="2020-02" db="EMBL/GenBank/DDBJ databases">
        <title>Whole-genome analyses of novel actinobacteria.</title>
        <authorList>
            <person name="Sahin N."/>
        </authorList>
    </citation>
    <scope>NUCLEOTIDE SEQUENCE [LARGE SCALE GENOMIC DNA]</scope>
    <source>
        <strain evidence="2 3">KC13</strain>
    </source>
</reference>
<feature type="region of interest" description="Disordered" evidence="1">
    <location>
        <begin position="1"/>
        <end position="37"/>
    </location>
</feature>
<comment type="caution">
    <text evidence="2">The sequence shown here is derived from an EMBL/GenBank/DDBJ whole genome shotgun (WGS) entry which is preliminary data.</text>
</comment>
<dbReference type="Pfam" id="PF20773">
    <property type="entry name" value="InhA-like_MAM"/>
    <property type="match status" value="1"/>
</dbReference>
<proteinExistence type="predicted"/>
<name>A0A6M1R7P7_9ACTN</name>
<accession>A0A6M1R7P7</accession>
<organism evidence="2 3">
    <name type="scientific">Nocardioides turkmenicus</name>
    <dbReference type="NCBI Taxonomy" id="2711220"/>
    <lineage>
        <taxon>Bacteria</taxon>
        <taxon>Bacillati</taxon>
        <taxon>Actinomycetota</taxon>
        <taxon>Actinomycetes</taxon>
        <taxon>Propionibacteriales</taxon>
        <taxon>Nocardioidaceae</taxon>
        <taxon>Nocardioides</taxon>
    </lineage>
</organism>
<dbReference type="Gene3D" id="2.60.120.260">
    <property type="entry name" value="Galactose-binding domain-like"/>
    <property type="match status" value="1"/>
</dbReference>
<dbReference type="NCBIfam" id="NF038128">
    <property type="entry name" value="choice_anch_J"/>
    <property type="match status" value="1"/>
</dbReference>
<dbReference type="AlphaFoldDB" id="A0A6M1R7P7"/>
<evidence type="ECO:0000313" key="3">
    <source>
        <dbReference type="Proteomes" id="UP000483261"/>
    </source>
</evidence>
<evidence type="ECO:0000256" key="1">
    <source>
        <dbReference type="SAM" id="MobiDB-lite"/>
    </source>
</evidence>
<protein>
    <submittedName>
        <fullName evidence="2">Peptidase M6</fullName>
    </submittedName>
</protein>
<sequence>MPGTPAGSAPPSDDDRGRAAKEIKQTGSDYNDGKRLGIKRHRGDLAGKQAPKGPAKVGQSRTWLGLDDAQGSIYLKDYTLRGVGDNIEVWVANDRAFPDGDCRNALGLTEVTNAQISSFISEFDNTIYPIESEEFSVPPDRDGKDAVLPGLIPNLPSSEYKGDGDNIVVLVDNVRDANFYEPATPDGQTYIAGFFYSVFNEYFDRNVMSIDVFDWLHRTGTNPPDDRTDPAYVACNAELNSAPGRLVGAPRPLLYEGTFAHEYQHLLEYYEDADEVSWVNEGLSDYAQTLVGYVDPSTPPDDPGADSHLACFMGYLDPAFGGSENSLTLWGDQGGPETLCDYGAAYSFMEYLASHYGSDFLSALHREDAGGLDGLQIVLDEFGAGVSAQQTLHDWAAMVALDAALDANGGNLSGGEAARFQAESLSAKVNWDNAEAWNENGAPPNGSDYVRLRGGSGAYLSAGQIESISFDGAAELEPKPVEWTVDATPPDATAADSSCGSPPADGTGAAALYSGCGPNLDRSVVRAVDVPAGGGSLTFDALWDAETGWDFGYVQVSTDGGETWQSLATADTTSEHDPGAIPTVVDNLPGFSGDSGGWRPQSADLSAYAGQSVLVAFRYITDPGVDESGFWVRNIAVGGTALPSSTLDGWQSMSQVNPTQVEGWTVQLVAYGPAGSPAWVHTLALDESFDGTLSGAELDAAIGDSAETVAAIVMFDDPTESVSDPARYTLTVDGFTQPGG</sequence>
<gene>
    <name evidence="2" type="ORF">G5C66_06225</name>
</gene>
<keyword evidence="3" id="KW-1185">Reference proteome</keyword>
<dbReference type="Proteomes" id="UP000483261">
    <property type="component" value="Unassembled WGS sequence"/>
</dbReference>
<evidence type="ECO:0000313" key="2">
    <source>
        <dbReference type="EMBL" id="NGN92337.1"/>
    </source>
</evidence>